<evidence type="ECO:0000313" key="3">
    <source>
        <dbReference type="Proteomes" id="UP001215280"/>
    </source>
</evidence>
<name>A0AAD7HE17_9AGAR</name>
<reference evidence="2" key="1">
    <citation type="submission" date="2023-03" db="EMBL/GenBank/DDBJ databases">
        <title>Massive genome expansion in bonnet fungi (Mycena s.s.) driven by repeated elements and novel gene families across ecological guilds.</title>
        <authorList>
            <consortium name="Lawrence Berkeley National Laboratory"/>
            <person name="Harder C.B."/>
            <person name="Miyauchi S."/>
            <person name="Viragh M."/>
            <person name="Kuo A."/>
            <person name="Thoen E."/>
            <person name="Andreopoulos B."/>
            <person name="Lu D."/>
            <person name="Skrede I."/>
            <person name="Drula E."/>
            <person name="Henrissat B."/>
            <person name="Morin E."/>
            <person name="Kohler A."/>
            <person name="Barry K."/>
            <person name="LaButti K."/>
            <person name="Morin E."/>
            <person name="Salamov A."/>
            <person name="Lipzen A."/>
            <person name="Mereny Z."/>
            <person name="Hegedus B."/>
            <person name="Baldrian P."/>
            <person name="Stursova M."/>
            <person name="Weitz H."/>
            <person name="Taylor A."/>
            <person name="Grigoriev I.V."/>
            <person name="Nagy L.G."/>
            <person name="Martin F."/>
            <person name="Kauserud H."/>
        </authorList>
    </citation>
    <scope>NUCLEOTIDE SEQUENCE</scope>
    <source>
        <strain evidence="2">CBHHK188m</strain>
    </source>
</reference>
<sequence>MSWCLGTHRCGEGRWVRKWTALDQEHNINPSKQAYALKTAKTVDQTILGHSFDPLDSPATNAYTHVIGELIMRRWLVEWTPNAAVQRVKAMSDVMHETAVRILAEARAGVEKADANKAARAKDIITLLHHIAVGREVERRNPVRGEGTAALREARGRRRGASVN</sequence>
<evidence type="ECO:0000313" key="2">
    <source>
        <dbReference type="EMBL" id="KAJ7718580.1"/>
    </source>
</evidence>
<accession>A0AAD7HE17</accession>
<protein>
    <submittedName>
        <fullName evidence="2">Uncharacterized protein</fullName>
    </submittedName>
</protein>
<organism evidence="2 3">
    <name type="scientific">Mycena maculata</name>
    <dbReference type="NCBI Taxonomy" id="230809"/>
    <lineage>
        <taxon>Eukaryota</taxon>
        <taxon>Fungi</taxon>
        <taxon>Dikarya</taxon>
        <taxon>Basidiomycota</taxon>
        <taxon>Agaricomycotina</taxon>
        <taxon>Agaricomycetes</taxon>
        <taxon>Agaricomycetidae</taxon>
        <taxon>Agaricales</taxon>
        <taxon>Marasmiineae</taxon>
        <taxon>Mycenaceae</taxon>
        <taxon>Mycena</taxon>
    </lineage>
</organism>
<feature type="region of interest" description="Disordered" evidence="1">
    <location>
        <begin position="142"/>
        <end position="164"/>
    </location>
</feature>
<evidence type="ECO:0000256" key="1">
    <source>
        <dbReference type="SAM" id="MobiDB-lite"/>
    </source>
</evidence>
<dbReference type="EMBL" id="JARJLG010000304">
    <property type="protein sequence ID" value="KAJ7718580.1"/>
    <property type="molecule type" value="Genomic_DNA"/>
</dbReference>
<gene>
    <name evidence="2" type="ORF">DFH07DRAFT_784916</name>
</gene>
<dbReference type="AlphaFoldDB" id="A0AAD7HE17"/>
<dbReference type="Proteomes" id="UP001215280">
    <property type="component" value="Unassembled WGS sequence"/>
</dbReference>
<feature type="compositionally biased region" description="Basic residues" evidence="1">
    <location>
        <begin position="155"/>
        <end position="164"/>
    </location>
</feature>
<proteinExistence type="predicted"/>
<comment type="caution">
    <text evidence="2">The sequence shown here is derived from an EMBL/GenBank/DDBJ whole genome shotgun (WGS) entry which is preliminary data.</text>
</comment>
<keyword evidence="3" id="KW-1185">Reference proteome</keyword>